<dbReference type="InterPro" id="IPR047664">
    <property type="entry name" value="SWEET"/>
</dbReference>
<evidence type="ECO:0000256" key="6">
    <source>
        <dbReference type="ARBA" id="ARBA00022692"/>
    </source>
</evidence>
<keyword evidence="9 10" id="KW-0472">Membrane</keyword>
<dbReference type="AlphaFoldDB" id="A0A2G5B8M3"/>
<dbReference type="Pfam" id="PF03083">
    <property type="entry name" value="MtN3_slv"/>
    <property type="match status" value="2"/>
</dbReference>
<feature type="transmembrane region" description="Helical" evidence="10">
    <location>
        <begin position="167"/>
        <end position="188"/>
    </location>
</feature>
<dbReference type="InterPro" id="IPR004316">
    <property type="entry name" value="SWEET_rpt"/>
</dbReference>
<keyword evidence="7" id="KW-0677">Repeat</keyword>
<keyword evidence="5" id="KW-0762">Sugar transport</keyword>
<comment type="subcellular location">
    <subcellularLocation>
        <location evidence="1">Cell membrane</location>
        <topology evidence="1">Multi-pass membrane protein</topology>
    </subcellularLocation>
</comment>
<evidence type="ECO:0000256" key="3">
    <source>
        <dbReference type="ARBA" id="ARBA00022448"/>
    </source>
</evidence>
<dbReference type="GO" id="GO:0005886">
    <property type="term" value="C:plasma membrane"/>
    <property type="evidence" value="ECO:0007669"/>
    <property type="project" value="UniProtKB-SubCell"/>
</dbReference>
<evidence type="ECO:0000256" key="8">
    <source>
        <dbReference type="ARBA" id="ARBA00022989"/>
    </source>
</evidence>
<evidence type="ECO:0000313" key="11">
    <source>
        <dbReference type="EMBL" id="PIA15359.1"/>
    </source>
</evidence>
<evidence type="ECO:0000256" key="4">
    <source>
        <dbReference type="ARBA" id="ARBA00022475"/>
    </source>
</evidence>
<evidence type="ECO:0000256" key="7">
    <source>
        <dbReference type="ARBA" id="ARBA00022737"/>
    </source>
</evidence>
<dbReference type="PANTHER" id="PTHR10791:SF30">
    <property type="entry name" value="SUGAR TRANSPORTER SWEET1"/>
    <property type="match status" value="1"/>
</dbReference>
<keyword evidence="8 10" id="KW-1133">Transmembrane helix</keyword>
<evidence type="ECO:0000256" key="10">
    <source>
        <dbReference type="SAM" id="Phobius"/>
    </source>
</evidence>
<name>A0A2G5B8M3_COERN</name>
<comment type="similarity">
    <text evidence="2">Belongs to the SWEET sugar transporter family.</text>
</comment>
<feature type="transmembrane region" description="Helical" evidence="10">
    <location>
        <begin position="51"/>
        <end position="72"/>
    </location>
</feature>
<protein>
    <recommendedName>
        <fullName evidence="13">Sugar transporter SWEET</fullName>
    </recommendedName>
</protein>
<dbReference type="PANTHER" id="PTHR10791">
    <property type="entry name" value="RAG1-ACTIVATING PROTEIN 1"/>
    <property type="match status" value="1"/>
</dbReference>
<evidence type="ECO:0008006" key="13">
    <source>
        <dbReference type="Google" id="ProtNLM"/>
    </source>
</evidence>
<evidence type="ECO:0000256" key="2">
    <source>
        <dbReference type="ARBA" id="ARBA00007809"/>
    </source>
</evidence>
<reference evidence="11 12" key="1">
    <citation type="journal article" date="2015" name="Genome Biol. Evol.">
        <title>Phylogenomic analyses indicate that early fungi evolved digesting cell walls of algal ancestors of land plants.</title>
        <authorList>
            <person name="Chang Y."/>
            <person name="Wang S."/>
            <person name="Sekimoto S."/>
            <person name="Aerts A.L."/>
            <person name="Choi C."/>
            <person name="Clum A."/>
            <person name="LaButti K.M."/>
            <person name="Lindquist E.A."/>
            <person name="Yee Ngan C."/>
            <person name="Ohm R.A."/>
            <person name="Salamov A.A."/>
            <person name="Grigoriev I.V."/>
            <person name="Spatafora J.W."/>
            <person name="Berbee M.L."/>
        </authorList>
    </citation>
    <scope>NUCLEOTIDE SEQUENCE [LARGE SCALE GENOMIC DNA]</scope>
    <source>
        <strain evidence="11 12">NRRL 1564</strain>
    </source>
</reference>
<evidence type="ECO:0000313" key="12">
    <source>
        <dbReference type="Proteomes" id="UP000242474"/>
    </source>
</evidence>
<evidence type="ECO:0000256" key="9">
    <source>
        <dbReference type="ARBA" id="ARBA00023136"/>
    </source>
</evidence>
<feature type="transmembrane region" description="Helical" evidence="10">
    <location>
        <begin position="79"/>
        <end position="96"/>
    </location>
</feature>
<dbReference type="EMBL" id="KZ303508">
    <property type="protein sequence ID" value="PIA15359.1"/>
    <property type="molecule type" value="Genomic_DNA"/>
</dbReference>
<keyword evidence="12" id="KW-1185">Reference proteome</keyword>
<accession>A0A2G5B8M3</accession>
<keyword evidence="4" id="KW-1003">Cell membrane</keyword>
<feature type="transmembrane region" description="Helical" evidence="10">
    <location>
        <begin position="139"/>
        <end position="161"/>
    </location>
</feature>
<gene>
    <name evidence="11" type="ORF">COEREDRAFT_82107</name>
</gene>
<keyword evidence="3" id="KW-0813">Transport</keyword>
<feature type="transmembrane region" description="Helical" evidence="10">
    <location>
        <begin position="108"/>
        <end position="127"/>
    </location>
</feature>
<sequence>MGMFISQLTVIGELRRAQVSKTQVPILQTLASFLSCILWFKYGLIKHDTTVSLVNGVGTMVTMYILGCFWVYDSSPRRVESGVLVASIISVSLVGYVDYAKDVWSLELYSMICCLMSLVFLGSPLGHIGKVVESRDASVLLPSVAALALANNMLWCVYGVMREDPYMFVPNIIGSSFCALQLALVAYYGRAIAEKSKELAALDDNMAHLI</sequence>
<evidence type="ECO:0000256" key="1">
    <source>
        <dbReference type="ARBA" id="ARBA00004651"/>
    </source>
</evidence>
<dbReference type="Gene3D" id="1.20.1280.290">
    <property type="match status" value="2"/>
</dbReference>
<evidence type="ECO:0000256" key="5">
    <source>
        <dbReference type="ARBA" id="ARBA00022597"/>
    </source>
</evidence>
<dbReference type="Proteomes" id="UP000242474">
    <property type="component" value="Unassembled WGS sequence"/>
</dbReference>
<keyword evidence="6 10" id="KW-0812">Transmembrane</keyword>
<organism evidence="11 12">
    <name type="scientific">Coemansia reversa (strain ATCC 12441 / NRRL 1564)</name>
    <dbReference type="NCBI Taxonomy" id="763665"/>
    <lineage>
        <taxon>Eukaryota</taxon>
        <taxon>Fungi</taxon>
        <taxon>Fungi incertae sedis</taxon>
        <taxon>Zoopagomycota</taxon>
        <taxon>Kickxellomycotina</taxon>
        <taxon>Kickxellomycetes</taxon>
        <taxon>Kickxellales</taxon>
        <taxon>Kickxellaceae</taxon>
        <taxon>Coemansia</taxon>
    </lineage>
</organism>
<dbReference type="GO" id="GO:0051119">
    <property type="term" value="F:sugar transmembrane transporter activity"/>
    <property type="evidence" value="ECO:0007669"/>
    <property type="project" value="InterPro"/>
</dbReference>
<dbReference type="OrthoDB" id="409725at2759"/>
<proteinExistence type="inferred from homology"/>